<dbReference type="GO" id="GO:0015031">
    <property type="term" value="P:protein transport"/>
    <property type="evidence" value="ECO:0007669"/>
    <property type="project" value="UniProtKB-KW"/>
</dbReference>
<evidence type="ECO:0000259" key="11">
    <source>
        <dbReference type="PROSITE" id="PS50928"/>
    </source>
</evidence>
<dbReference type="InterPro" id="IPR035906">
    <property type="entry name" value="MetI-like_sf"/>
</dbReference>
<keyword evidence="8 9" id="KW-0472">Membrane</keyword>
<dbReference type="GO" id="GO:0005886">
    <property type="term" value="C:plasma membrane"/>
    <property type="evidence" value="ECO:0007669"/>
    <property type="project" value="UniProtKB-SubCell"/>
</dbReference>
<evidence type="ECO:0000313" key="12">
    <source>
        <dbReference type="EMBL" id="SMF04806.1"/>
    </source>
</evidence>
<feature type="transmembrane region" description="Helical" evidence="9">
    <location>
        <begin position="214"/>
        <end position="238"/>
    </location>
</feature>
<dbReference type="RefSeq" id="WP_235017049.1">
    <property type="nucleotide sequence ID" value="NZ_FWZX01000003.1"/>
</dbReference>
<evidence type="ECO:0000256" key="9">
    <source>
        <dbReference type="RuleBase" id="RU363032"/>
    </source>
</evidence>
<evidence type="ECO:0000256" key="5">
    <source>
        <dbReference type="ARBA" id="ARBA00022856"/>
    </source>
</evidence>
<protein>
    <submittedName>
        <fullName evidence="12">ABC-type dipeptide/oligopeptide/nickel transport system, permease component</fullName>
    </submittedName>
</protein>
<dbReference type="CDD" id="cd06261">
    <property type="entry name" value="TM_PBP2"/>
    <property type="match status" value="1"/>
</dbReference>
<dbReference type="GO" id="GO:0015833">
    <property type="term" value="P:peptide transport"/>
    <property type="evidence" value="ECO:0007669"/>
    <property type="project" value="UniProtKB-KW"/>
</dbReference>
<keyword evidence="7 9" id="KW-1133">Transmembrane helix</keyword>
<sequence>MAVTAEAMPKPTPFYLRLFRAVLLLRESWIGMIGASLVAFWVLMALICNLLLSAGLLFHPNTGFAGYTAAPPGTTLIMAGDEPVRISDYTEKPAKDIGTLISKDEAARMAGFESYDKLQATADDLKGQVEAIRQQRRDLKKQIQALDEGDPKAEELSRQRSALGDRSDALKERLDSLAVAVKSAGKYDVGTFWLGTDKSSRDILSRLIFGARQVLIYAPLAILCAYAVGIPMGLWAGYRGGWIDSILSYISNVILSFPPVVLYVVIIIVIGPSGLNIVLAVTFASAPGIMRIVRSLALDLRTREYIMAAETRGESVFRILFVELLPNARGPIIVDAMLRLGYTVITIGVLGFLGLGLPPPNPDWGKMISEARQLSLTAPHAIIFPCIALSSLVLGFNLLADALREISLKD</sequence>
<dbReference type="PANTHER" id="PTHR43386">
    <property type="entry name" value="OLIGOPEPTIDE TRANSPORT SYSTEM PERMEASE PROTEIN APPC"/>
    <property type="match status" value="1"/>
</dbReference>
<evidence type="ECO:0000256" key="4">
    <source>
        <dbReference type="ARBA" id="ARBA00022692"/>
    </source>
</evidence>
<evidence type="ECO:0000256" key="3">
    <source>
        <dbReference type="ARBA" id="ARBA00022475"/>
    </source>
</evidence>
<keyword evidence="13" id="KW-1185">Reference proteome</keyword>
<dbReference type="InterPro" id="IPR000515">
    <property type="entry name" value="MetI-like"/>
</dbReference>
<feature type="coiled-coil region" evidence="10">
    <location>
        <begin position="115"/>
        <end position="173"/>
    </location>
</feature>
<evidence type="ECO:0000256" key="6">
    <source>
        <dbReference type="ARBA" id="ARBA00022927"/>
    </source>
</evidence>
<feature type="domain" description="ABC transmembrane type-1" evidence="11">
    <location>
        <begin position="211"/>
        <end position="400"/>
    </location>
</feature>
<dbReference type="PANTHER" id="PTHR43386:SF1">
    <property type="entry name" value="D,D-DIPEPTIDE TRANSPORT SYSTEM PERMEASE PROTEIN DDPC-RELATED"/>
    <property type="match status" value="1"/>
</dbReference>
<keyword evidence="10" id="KW-0175">Coiled coil</keyword>
<feature type="transmembrane region" description="Helical" evidence="9">
    <location>
        <begin position="377"/>
        <end position="400"/>
    </location>
</feature>
<proteinExistence type="inferred from homology"/>
<feature type="transmembrane region" description="Helical" evidence="9">
    <location>
        <begin position="260"/>
        <end position="284"/>
    </location>
</feature>
<evidence type="ECO:0000256" key="2">
    <source>
        <dbReference type="ARBA" id="ARBA00022448"/>
    </source>
</evidence>
<keyword evidence="3" id="KW-1003">Cell membrane</keyword>
<gene>
    <name evidence="12" type="ORF">SAMN05428998_103228</name>
</gene>
<feature type="transmembrane region" description="Helical" evidence="9">
    <location>
        <begin position="29"/>
        <end position="52"/>
    </location>
</feature>
<dbReference type="Proteomes" id="UP000192917">
    <property type="component" value="Unassembled WGS sequence"/>
</dbReference>
<keyword evidence="6" id="KW-0653">Protein transport</keyword>
<comment type="subcellular location">
    <subcellularLocation>
        <location evidence="1 9">Cell membrane</location>
        <topology evidence="1 9">Multi-pass membrane protein</topology>
    </subcellularLocation>
</comment>
<feature type="transmembrane region" description="Helical" evidence="9">
    <location>
        <begin position="336"/>
        <end position="357"/>
    </location>
</feature>
<evidence type="ECO:0000256" key="1">
    <source>
        <dbReference type="ARBA" id="ARBA00004651"/>
    </source>
</evidence>
<keyword evidence="5" id="KW-0571">Peptide transport</keyword>
<dbReference type="PROSITE" id="PS50928">
    <property type="entry name" value="ABC_TM1"/>
    <property type="match status" value="1"/>
</dbReference>
<dbReference type="SUPFAM" id="SSF161098">
    <property type="entry name" value="MetI-like"/>
    <property type="match status" value="1"/>
</dbReference>
<keyword evidence="2 9" id="KW-0813">Transport</keyword>
<comment type="similarity">
    <text evidence="9">Belongs to the binding-protein-dependent transport system permease family.</text>
</comment>
<dbReference type="STRING" id="560819.SAMN05428998_103228"/>
<dbReference type="Pfam" id="PF00528">
    <property type="entry name" value="BPD_transp_1"/>
    <property type="match status" value="1"/>
</dbReference>
<dbReference type="Gene3D" id="1.10.3720.10">
    <property type="entry name" value="MetI-like"/>
    <property type="match status" value="1"/>
</dbReference>
<evidence type="ECO:0000256" key="8">
    <source>
        <dbReference type="ARBA" id="ARBA00023136"/>
    </source>
</evidence>
<evidence type="ECO:0000256" key="10">
    <source>
        <dbReference type="SAM" id="Coils"/>
    </source>
</evidence>
<dbReference type="GO" id="GO:0055085">
    <property type="term" value="P:transmembrane transport"/>
    <property type="evidence" value="ECO:0007669"/>
    <property type="project" value="InterPro"/>
</dbReference>
<organism evidence="12 13">
    <name type="scientific">Tistlia consotensis USBA 355</name>
    <dbReference type="NCBI Taxonomy" id="560819"/>
    <lineage>
        <taxon>Bacteria</taxon>
        <taxon>Pseudomonadati</taxon>
        <taxon>Pseudomonadota</taxon>
        <taxon>Alphaproteobacteria</taxon>
        <taxon>Rhodospirillales</taxon>
        <taxon>Rhodovibrionaceae</taxon>
        <taxon>Tistlia</taxon>
    </lineage>
</organism>
<name>A0A1Y6BE36_9PROT</name>
<dbReference type="AlphaFoldDB" id="A0A1Y6BE36"/>
<dbReference type="EMBL" id="FWZX01000003">
    <property type="protein sequence ID" value="SMF04806.1"/>
    <property type="molecule type" value="Genomic_DNA"/>
</dbReference>
<reference evidence="12 13" key="1">
    <citation type="submission" date="2017-04" db="EMBL/GenBank/DDBJ databases">
        <authorList>
            <person name="Afonso C.L."/>
            <person name="Miller P.J."/>
            <person name="Scott M.A."/>
            <person name="Spackman E."/>
            <person name="Goraichik I."/>
            <person name="Dimitrov K.M."/>
            <person name="Suarez D.L."/>
            <person name="Swayne D.E."/>
        </authorList>
    </citation>
    <scope>NUCLEOTIDE SEQUENCE [LARGE SCALE GENOMIC DNA]</scope>
    <source>
        <strain evidence="12 13">USBA 355</strain>
    </source>
</reference>
<evidence type="ECO:0000313" key="13">
    <source>
        <dbReference type="Proteomes" id="UP000192917"/>
    </source>
</evidence>
<accession>A0A1Y6BE36</accession>
<dbReference type="InterPro" id="IPR050366">
    <property type="entry name" value="BP-dependent_transpt_permease"/>
</dbReference>
<keyword evidence="4 9" id="KW-0812">Transmembrane</keyword>
<evidence type="ECO:0000256" key="7">
    <source>
        <dbReference type="ARBA" id="ARBA00022989"/>
    </source>
</evidence>